<comment type="caution">
    <text evidence="1">The sequence shown here is derived from an EMBL/GenBank/DDBJ whole genome shotgun (WGS) entry which is preliminary data.</text>
</comment>
<organism evidence="1 2">
    <name type="scientific">Portunus trituberculatus</name>
    <name type="common">Swimming crab</name>
    <name type="synonym">Neptunus trituberculatus</name>
    <dbReference type="NCBI Taxonomy" id="210409"/>
    <lineage>
        <taxon>Eukaryota</taxon>
        <taxon>Metazoa</taxon>
        <taxon>Ecdysozoa</taxon>
        <taxon>Arthropoda</taxon>
        <taxon>Crustacea</taxon>
        <taxon>Multicrustacea</taxon>
        <taxon>Malacostraca</taxon>
        <taxon>Eumalacostraca</taxon>
        <taxon>Eucarida</taxon>
        <taxon>Decapoda</taxon>
        <taxon>Pleocyemata</taxon>
        <taxon>Brachyura</taxon>
        <taxon>Eubrachyura</taxon>
        <taxon>Portunoidea</taxon>
        <taxon>Portunidae</taxon>
        <taxon>Portuninae</taxon>
        <taxon>Portunus</taxon>
    </lineage>
</organism>
<sequence length="109" mass="13354">MEMGRRKGRKAEGVWWWLRLGRRWWWWWKRRRVTVRNEDVAWRCGRRAWEQPCDSEVRNGVLGSSGEEDKWTHQERHCNHNTCSNQRQLVFPVGESGQVYEQQVHRHAI</sequence>
<dbReference type="EMBL" id="VSRR010042293">
    <property type="protein sequence ID" value="MPC75974.1"/>
    <property type="molecule type" value="Genomic_DNA"/>
</dbReference>
<keyword evidence="2" id="KW-1185">Reference proteome</keyword>
<dbReference type="Proteomes" id="UP000324222">
    <property type="component" value="Unassembled WGS sequence"/>
</dbReference>
<evidence type="ECO:0000313" key="2">
    <source>
        <dbReference type="Proteomes" id="UP000324222"/>
    </source>
</evidence>
<protein>
    <submittedName>
        <fullName evidence="1">Uncharacterized protein</fullName>
    </submittedName>
</protein>
<proteinExistence type="predicted"/>
<accession>A0A5B7I589</accession>
<reference evidence="1 2" key="1">
    <citation type="submission" date="2019-05" db="EMBL/GenBank/DDBJ databases">
        <title>Another draft genome of Portunus trituberculatus and its Hox gene families provides insights of decapod evolution.</title>
        <authorList>
            <person name="Jeong J.-H."/>
            <person name="Song I."/>
            <person name="Kim S."/>
            <person name="Choi T."/>
            <person name="Kim D."/>
            <person name="Ryu S."/>
            <person name="Kim W."/>
        </authorList>
    </citation>
    <scope>NUCLEOTIDE SEQUENCE [LARGE SCALE GENOMIC DNA]</scope>
    <source>
        <tissue evidence="1">Muscle</tissue>
    </source>
</reference>
<name>A0A5B7I589_PORTR</name>
<dbReference type="AlphaFoldDB" id="A0A5B7I589"/>
<evidence type="ECO:0000313" key="1">
    <source>
        <dbReference type="EMBL" id="MPC75974.1"/>
    </source>
</evidence>
<gene>
    <name evidence="1" type="ORF">E2C01_070375</name>
</gene>